<organism evidence="1 2">
    <name type="scientific">Sapientia aquatica</name>
    <dbReference type="NCBI Taxonomy" id="1549640"/>
    <lineage>
        <taxon>Bacteria</taxon>
        <taxon>Pseudomonadati</taxon>
        <taxon>Pseudomonadota</taxon>
        <taxon>Betaproteobacteria</taxon>
        <taxon>Burkholderiales</taxon>
        <taxon>Oxalobacteraceae</taxon>
        <taxon>Sapientia</taxon>
    </lineage>
</organism>
<comment type="caution">
    <text evidence="1">The sequence shown here is derived from an EMBL/GenBank/DDBJ whole genome shotgun (WGS) entry which is preliminary data.</text>
</comment>
<dbReference type="AlphaFoldDB" id="A0A4R5VRF1"/>
<dbReference type="OrthoDB" id="197187at2"/>
<evidence type="ECO:0000313" key="1">
    <source>
        <dbReference type="EMBL" id="TDK61294.1"/>
    </source>
</evidence>
<evidence type="ECO:0000313" key="2">
    <source>
        <dbReference type="Proteomes" id="UP000294829"/>
    </source>
</evidence>
<dbReference type="CDD" id="cd14744">
    <property type="entry name" value="PAAR_CT_2"/>
    <property type="match status" value="1"/>
</dbReference>
<protein>
    <submittedName>
        <fullName evidence="1">PAAR domain-containing protein</fullName>
    </submittedName>
</protein>
<dbReference type="Pfam" id="PF05488">
    <property type="entry name" value="PAAR_motif"/>
    <property type="match status" value="1"/>
</dbReference>
<dbReference type="InterPro" id="IPR008727">
    <property type="entry name" value="PAAR_motif"/>
</dbReference>
<keyword evidence="2" id="KW-1185">Reference proteome</keyword>
<accession>A0A4R5VRF1</accession>
<sequence length="86" mass="8769">MTKKIILVGDSTSHEGSVISGSLTHTIGGKAIARQGDLVSCPKHGDNKIIEGYANYLIDGIPVGLDGHSTECGAVLIGSTSAYVGD</sequence>
<dbReference type="Gene3D" id="2.60.200.60">
    <property type="match status" value="1"/>
</dbReference>
<dbReference type="EMBL" id="SMYL01000013">
    <property type="protein sequence ID" value="TDK61294.1"/>
    <property type="molecule type" value="Genomic_DNA"/>
</dbReference>
<gene>
    <name evidence="1" type="ORF">E2I14_17075</name>
</gene>
<dbReference type="Proteomes" id="UP000294829">
    <property type="component" value="Unassembled WGS sequence"/>
</dbReference>
<reference evidence="1 2" key="1">
    <citation type="submission" date="2019-03" db="EMBL/GenBank/DDBJ databases">
        <title>Sapientia aquatica gen. nov., sp. nov., isolated from a crater lake.</title>
        <authorList>
            <person name="Felfoldi T."/>
            <person name="Szabo A."/>
            <person name="Toth E."/>
            <person name="Schumann P."/>
            <person name="Keki Z."/>
            <person name="Marialigeti K."/>
            <person name="Mathe I."/>
        </authorList>
    </citation>
    <scope>NUCLEOTIDE SEQUENCE [LARGE SCALE GENOMIC DNA]</scope>
    <source>
        <strain evidence="1 2">SA-152</strain>
    </source>
</reference>
<name>A0A4R5VRF1_9BURK</name>
<proteinExistence type="predicted"/>
<dbReference type="RefSeq" id="WP_133330771.1">
    <property type="nucleotide sequence ID" value="NZ_SMYL01000013.1"/>
</dbReference>